<evidence type="ECO:0000313" key="3">
    <source>
        <dbReference type="Proteomes" id="UP000078340"/>
    </source>
</evidence>
<protein>
    <submittedName>
        <fullName evidence="2">Uncharacterized protein</fullName>
    </submittedName>
</protein>
<evidence type="ECO:0000256" key="1">
    <source>
        <dbReference type="SAM" id="MobiDB-lite"/>
    </source>
</evidence>
<proteinExistence type="predicted"/>
<feature type="region of interest" description="Disordered" evidence="1">
    <location>
        <begin position="1"/>
        <end position="117"/>
    </location>
</feature>
<dbReference type="Proteomes" id="UP000078340">
    <property type="component" value="Unassembled WGS sequence"/>
</dbReference>
<feature type="compositionally biased region" description="Low complexity" evidence="1">
    <location>
        <begin position="105"/>
        <end position="117"/>
    </location>
</feature>
<feature type="compositionally biased region" description="Basic and acidic residues" evidence="1">
    <location>
        <begin position="8"/>
        <end position="26"/>
    </location>
</feature>
<name>A0A179HNF3_PURLI</name>
<dbReference type="EMBL" id="LSBI01000004">
    <property type="protein sequence ID" value="OAQ90980.1"/>
    <property type="molecule type" value="Genomic_DNA"/>
</dbReference>
<dbReference type="AlphaFoldDB" id="A0A179HNF3"/>
<evidence type="ECO:0000313" key="2">
    <source>
        <dbReference type="EMBL" id="OAQ90980.1"/>
    </source>
</evidence>
<comment type="caution">
    <text evidence="2">The sequence shown here is derived from an EMBL/GenBank/DDBJ whole genome shotgun (WGS) entry which is preliminary data.</text>
</comment>
<feature type="compositionally biased region" description="Polar residues" evidence="1">
    <location>
        <begin position="56"/>
        <end position="74"/>
    </location>
</feature>
<organism evidence="2 3">
    <name type="scientific">Purpureocillium lilacinum</name>
    <name type="common">Paecilomyces lilacinus</name>
    <dbReference type="NCBI Taxonomy" id="33203"/>
    <lineage>
        <taxon>Eukaryota</taxon>
        <taxon>Fungi</taxon>
        <taxon>Dikarya</taxon>
        <taxon>Ascomycota</taxon>
        <taxon>Pezizomycotina</taxon>
        <taxon>Sordariomycetes</taxon>
        <taxon>Hypocreomycetidae</taxon>
        <taxon>Hypocreales</taxon>
        <taxon>Ophiocordycipitaceae</taxon>
        <taxon>Purpureocillium</taxon>
    </lineage>
</organism>
<reference evidence="2 3" key="1">
    <citation type="submission" date="2016-02" db="EMBL/GenBank/DDBJ databases">
        <title>Biosynthesis of antibiotic leucinostatins and their inhibition on Phytophthora in bio-control Purpureocillium lilacinum.</title>
        <authorList>
            <person name="Wang G."/>
            <person name="Liu Z."/>
            <person name="Lin R."/>
            <person name="Li E."/>
            <person name="Mao Z."/>
            <person name="Ling J."/>
            <person name="Yin W."/>
            <person name="Xie B."/>
        </authorList>
    </citation>
    <scope>NUCLEOTIDE SEQUENCE [LARGE SCALE GENOMIC DNA]</scope>
    <source>
        <strain evidence="2">PLFJ-1</strain>
    </source>
</reference>
<sequence>MELVPGRSSEHDDSFPARDYDDVRTKYDHRRSPPTPPPATAHQHDGLLLQPHEQLDCSSAWQRTNERTTTTGSQLRAAPLTPERTESPHPASDPSNEEGERGPVQQQQQQRQTASVA</sequence>
<accession>A0A179HNF3</accession>
<gene>
    <name evidence="2" type="ORF">VFPFJ_05139</name>
</gene>